<organism evidence="1 2">
    <name type="scientific">Amnimonas aquatica</name>
    <dbReference type="NCBI Taxonomy" id="2094561"/>
    <lineage>
        <taxon>Bacteria</taxon>
        <taxon>Pseudomonadati</taxon>
        <taxon>Pseudomonadota</taxon>
        <taxon>Gammaproteobacteria</taxon>
        <taxon>Moraxellales</taxon>
        <taxon>Moraxellaceae</taxon>
        <taxon>Amnimonas</taxon>
    </lineage>
</organism>
<evidence type="ECO:0000313" key="2">
    <source>
        <dbReference type="Proteomes" id="UP000243900"/>
    </source>
</evidence>
<dbReference type="OrthoDB" id="6703663at2"/>
<accession>A0A2P6ATF9</accession>
<gene>
    <name evidence="1" type="ORF">C5O18_04165</name>
</gene>
<proteinExistence type="predicted"/>
<sequence length="222" mass="23876">MSSYFFSFPLDNKLQTTIDGLLADHAQGKYADPAVSSQIAVGTTDGVIKALALDVIDILKHSGEDGAGILSVLAGLLKSTMHVLIKQIMGKVDKGEQDKLAGYLNSRRVYVGDQARFGFELPAALGARFDDLLGQIRAGQIAAARPGLTTAMTDFTEVAVKRFYDEFTGSLDLGFVKRKLVDVGRSTVLKGSHTAVNKLFGSLSDDELKQVAAHYDTMFTKA</sequence>
<dbReference type="EMBL" id="PTQZ01000066">
    <property type="protein sequence ID" value="PQA46760.1"/>
    <property type="molecule type" value="Genomic_DNA"/>
</dbReference>
<comment type="caution">
    <text evidence="1">The sequence shown here is derived from an EMBL/GenBank/DDBJ whole genome shotgun (WGS) entry which is preliminary data.</text>
</comment>
<dbReference type="Proteomes" id="UP000243900">
    <property type="component" value="Unassembled WGS sequence"/>
</dbReference>
<dbReference type="AlphaFoldDB" id="A0A2P6ATF9"/>
<evidence type="ECO:0000313" key="1">
    <source>
        <dbReference type="EMBL" id="PQA46760.1"/>
    </source>
</evidence>
<keyword evidence="2" id="KW-1185">Reference proteome</keyword>
<dbReference type="RefSeq" id="WP_105191728.1">
    <property type="nucleotide sequence ID" value="NZ_PTQZ01000066.1"/>
</dbReference>
<name>A0A2P6ATF9_9GAMM</name>
<protein>
    <submittedName>
        <fullName evidence="1">Uncharacterized protein</fullName>
    </submittedName>
</protein>
<reference evidence="2" key="1">
    <citation type="submission" date="2018-02" db="EMBL/GenBank/DDBJ databases">
        <title>Genome sequencing of Solimonas sp. HR-BB.</title>
        <authorList>
            <person name="Lee Y."/>
            <person name="Jeon C.O."/>
        </authorList>
    </citation>
    <scope>NUCLEOTIDE SEQUENCE [LARGE SCALE GENOMIC DNA]</scope>
    <source>
        <strain evidence="2">HR-E</strain>
    </source>
</reference>